<reference evidence="3 4" key="1">
    <citation type="journal article" date="2015" name="Genome Announc.">
        <title>Expanding the biotechnology potential of lactobacilli through comparative genomics of 213 strains and associated genera.</title>
        <authorList>
            <person name="Sun Z."/>
            <person name="Harris H.M."/>
            <person name="McCann A."/>
            <person name="Guo C."/>
            <person name="Argimon S."/>
            <person name="Zhang W."/>
            <person name="Yang X."/>
            <person name="Jeffery I.B."/>
            <person name="Cooney J.C."/>
            <person name="Kagawa T.F."/>
            <person name="Liu W."/>
            <person name="Song Y."/>
            <person name="Salvetti E."/>
            <person name="Wrobel A."/>
            <person name="Rasinkangas P."/>
            <person name="Parkhill J."/>
            <person name="Rea M.C."/>
            <person name="O'Sullivan O."/>
            <person name="Ritari J."/>
            <person name="Douillard F.P."/>
            <person name="Paul Ross R."/>
            <person name="Yang R."/>
            <person name="Briner A.E."/>
            <person name="Felis G.E."/>
            <person name="de Vos W.M."/>
            <person name="Barrangou R."/>
            <person name="Klaenhammer T.R."/>
            <person name="Caufield P.W."/>
            <person name="Cui Y."/>
            <person name="Zhang H."/>
            <person name="O'Toole P.W."/>
        </authorList>
    </citation>
    <scope>NUCLEOTIDE SEQUENCE [LARGE SCALE GENOMIC DNA]</scope>
    <source>
        <strain evidence="3 4">DSM 24302</strain>
    </source>
</reference>
<dbReference type="PANTHER" id="PTHR34477">
    <property type="entry name" value="UPF0213 PROTEIN YHBQ"/>
    <property type="match status" value="1"/>
</dbReference>
<dbReference type="InterPro" id="IPR000305">
    <property type="entry name" value="GIY-YIG_endonuc"/>
</dbReference>
<evidence type="ECO:0000259" key="2">
    <source>
        <dbReference type="PROSITE" id="PS50164"/>
    </source>
</evidence>
<comment type="caution">
    <text evidence="3">The sequence shown here is derived from an EMBL/GenBank/DDBJ whole genome shotgun (WGS) entry which is preliminary data.</text>
</comment>
<evidence type="ECO:0000313" key="3">
    <source>
        <dbReference type="EMBL" id="KRM93741.1"/>
    </source>
</evidence>
<dbReference type="PANTHER" id="PTHR34477:SF1">
    <property type="entry name" value="UPF0213 PROTEIN YHBQ"/>
    <property type="match status" value="1"/>
</dbReference>
<dbReference type="SUPFAM" id="SSF82771">
    <property type="entry name" value="GIY-YIG endonuclease"/>
    <property type="match status" value="1"/>
</dbReference>
<protein>
    <recommendedName>
        <fullName evidence="2">GIY-YIG domain-containing protein</fullName>
    </recommendedName>
</protein>
<evidence type="ECO:0000313" key="4">
    <source>
        <dbReference type="Proteomes" id="UP000051256"/>
    </source>
</evidence>
<dbReference type="Gene3D" id="3.40.1440.10">
    <property type="entry name" value="GIY-YIG endonuclease"/>
    <property type="match status" value="1"/>
</dbReference>
<dbReference type="InterPro" id="IPR035901">
    <property type="entry name" value="GIY-YIG_endonuc_sf"/>
</dbReference>
<dbReference type="InterPro" id="IPR050190">
    <property type="entry name" value="UPF0213_domain"/>
</dbReference>
<organism evidence="3 4">
    <name type="scientific">Lentilactobacillus senioris DSM 24302 = JCM 17472</name>
    <dbReference type="NCBI Taxonomy" id="1423802"/>
    <lineage>
        <taxon>Bacteria</taxon>
        <taxon>Bacillati</taxon>
        <taxon>Bacillota</taxon>
        <taxon>Bacilli</taxon>
        <taxon>Lactobacillales</taxon>
        <taxon>Lactobacillaceae</taxon>
        <taxon>Lentilactobacillus</taxon>
    </lineage>
</organism>
<dbReference type="CDD" id="cd10456">
    <property type="entry name" value="GIY-YIG_UPF0213"/>
    <property type="match status" value="1"/>
</dbReference>
<sequence length="91" mass="10539">MYVIECLDGSLYTGYSTDVLRRFKQHASGKGAKYTKAHPPKRLIYYEQFDNQHAALHAEAEFKKKSRKQKLTYITENESDLPLLEAGKMIQ</sequence>
<feature type="domain" description="GIY-YIG" evidence="2">
    <location>
        <begin position="1"/>
        <end position="72"/>
    </location>
</feature>
<dbReference type="Pfam" id="PF01541">
    <property type="entry name" value="GIY-YIG"/>
    <property type="match status" value="1"/>
</dbReference>
<dbReference type="AlphaFoldDB" id="A0A0R2CPQ7"/>
<comment type="similarity">
    <text evidence="1">Belongs to the UPF0213 family.</text>
</comment>
<gene>
    <name evidence="3" type="ORF">FC56_GL000459</name>
</gene>
<dbReference type="PROSITE" id="PS50164">
    <property type="entry name" value="GIY_YIG"/>
    <property type="match status" value="1"/>
</dbReference>
<keyword evidence="4" id="KW-1185">Reference proteome</keyword>
<dbReference type="STRING" id="1423802.FC56_GL000459"/>
<accession>A0A0R2CPQ7</accession>
<dbReference type="EMBL" id="AYZR01000008">
    <property type="protein sequence ID" value="KRM93741.1"/>
    <property type="molecule type" value="Genomic_DNA"/>
</dbReference>
<dbReference type="Proteomes" id="UP000051256">
    <property type="component" value="Unassembled WGS sequence"/>
</dbReference>
<dbReference type="PATRIC" id="fig|1423802.4.peg.469"/>
<evidence type="ECO:0000256" key="1">
    <source>
        <dbReference type="ARBA" id="ARBA00007435"/>
    </source>
</evidence>
<name>A0A0R2CPQ7_9LACO</name>
<proteinExistence type="inferred from homology"/>